<dbReference type="PRINTS" id="PR00983">
    <property type="entry name" value="TRNASYNTHCYS"/>
</dbReference>
<evidence type="ECO:0000256" key="6">
    <source>
        <dbReference type="ARBA" id="ARBA00022741"/>
    </source>
</evidence>
<comment type="cofactor">
    <cofactor evidence="10">
        <name>Zn(2+)</name>
        <dbReference type="ChEBI" id="CHEBI:29105"/>
    </cofactor>
    <text evidence="10">Binds 1 zinc ion per subunit.</text>
</comment>
<keyword evidence="5 10" id="KW-0479">Metal-binding</keyword>
<proteinExistence type="inferred from homology"/>
<dbReference type="EMBL" id="CP097160">
    <property type="protein sequence ID" value="UQN16097.1"/>
    <property type="molecule type" value="Genomic_DNA"/>
</dbReference>
<dbReference type="InterPro" id="IPR017812">
    <property type="entry name" value="Mycothiol_ligase_MshC"/>
</dbReference>
<evidence type="ECO:0000256" key="9">
    <source>
        <dbReference type="ARBA" id="ARBA00048350"/>
    </source>
</evidence>
<comment type="similarity">
    <text evidence="2 10">Belongs to the class-I aminoacyl-tRNA synthetase family. MshC subfamily.</text>
</comment>
<keyword evidence="6 10" id="KW-0547">Nucleotide-binding</keyword>
<keyword evidence="4 10" id="KW-0436">Ligase</keyword>
<feature type="binding site" evidence="10">
    <location>
        <position position="265"/>
    </location>
    <ligand>
        <name>Zn(2+)</name>
        <dbReference type="ChEBI" id="CHEBI:29105"/>
    </ligand>
</feature>
<evidence type="ECO:0000313" key="12">
    <source>
        <dbReference type="EMBL" id="UQN16097.1"/>
    </source>
</evidence>
<evidence type="ECO:0000256" key="5">
    <source>
        <dbReference type="ARBA" id="ARBA00022723"/>
    </source>
</evidence>
<dbReference type="GO" id="GO:0035446">
    <property type="term" value="F:cysteine-glucosaminylinositol ligase activity"/>
    <property type="evidence" value="ECO:0007669"/>
    <property type="project" value="UniProtKB-EC"/>
</dbReference>
<accession>A0ABY4N073</accession>
<feature type="binding site" evidence="10">
    <location>
        <position position="291"/>
    </location>
    <ligand>
        <name>L-cysteinyl-5'-AMP</name>
        <dbReference type="ChEBI" id="CHEBI:144924"/>
    </ligand>
</feature>
<comment type="function">
    <text evidence="1 10">Catalyzes the ATP-dependent condensation of GlcN-Ins and L-cysteine to form L-Cys-GlcN-Ins.</text>
</comment>
<dbReference type="PANTHER" id="PTHR10890:SF3">
    <property type="entry name" value="CYSTEINE--TRNA LIGASE, CYTOPLASMIC"/>
    <property type="match status" value="1"/>
</dbReference>
<protein>
    <recommendedName>
        <fullName evidence="10">L-cysteine:1D-myo-inositol 2-amino-2-deoxy-alpha-D-glucopyranoside ligase</fullName>
        <shortName evidence="10">L-Cys:GlcN-Ins ligase</shortName>
        <ecNumber evidence="10">6.3.1.13</ecNumber>
    </recommendedName>
    <alternativeName>
        <fullName evidence="10">Mycothiol ligase</fullName>
        <shortName evidence="10">MSH ligase</shortName>
    </alternativeName>
</protein>
<reference evidence="12" key="1">
    <citation type="submission" date="2022-05" db="EMBL/GenBank/DDBJ databases">
        <title>Complete genome sequence of toluene-degrading Gulosibacter sediminis strain ACHW.36C.</title>
        <authorList>
            <person name="Wai A.C."/>
            <person name="Lai G.K."/>
            <person name="Griffin S.D."/>
            <person name="Leung F.C."/>
        </authorList>
    </citation>
    <scope>NUCLEOTIDE SEQUENCE [LARGE SCALE GENOMIC DNA]</scope>
    <source>
        <strain evidence="12">ACHW.36C</strain>
    </source>
</reference>
<evidence type="ECO:0000259" key="11">
    <source>
        <dbReference type="Pfam" id="PF01406"/>
    </source>
</evidence>
<dbReference type="NCBIfam" id="TIGR03447">
    <property type="entry name" value="mycothiol_MshC"/>
    <property type="match status" value="1"/>
</dbReference>
<feature type="binding site" evidence="10">
    <location>
        <position position="240"/>
    </location>
    <ligand>
        <name>Zn(2+)</name>
        <dbReference type="ChEBI" id="CHEBI:29105"/>
    </ligand>
</feature>
<comment type="subunit">
    <text evidence="3 10">Monomer.</text>
</comment>
<feature type="binding site" evidence="10">
    <location>
        <position position="236"/>
    </location>
    <ligand>
        <name>L-cysteinyl-5'-AMP</name>
        <dbReference type="ChEBI" id="CHEBI:144924"/>
    </ligand>
</feature>
<sequence>MDSWPRPAVPQLEGEAAPVRLFDTAAEAVLPLEADADGRVRLYVCGITPYDATHLGHAATYLAFDTLIRALSQAGVEVEYAQNVTDVDDPLLERAAKTGVHWEDLAESQTDLFRGDMAALRVIPPNAYVRVKDVVDEIADAVDRLVADGFGYAVPTDDAEGEDIYFDVAAVQATGRYGLGEMSHFSPDKLASAFVEFGGDPDRPGKRSPFDPLLWRAHREGEPSWDAGVGPGRPGWHVECAVIATRELGPQVTVQAGGRDLRFPHHEMTCAHATALTGEPFARHFAHAGLVAYEGTKMSKSLGNLVLVSKLTQAGHDAAAVRLTVLGHHYRSDWEWYAGELDDNEARLARWREAAHRATAGGTETVAEMRARIADDLDTAGAIAAVDAWASTANPGTEVVTAVDALLGIDLLAS</sequence>
<keyword evidence="7 10" id="KW-0862">Zinc</keyword>
<feature type="binding site" evidence="10">
    <location>
        <begin position="45"/>
        <end position="48"/>
    </location>
    <ligand>
        <name>L-cysteinyl-5'-AMP</name>
        <dbReference type="ChEBI" id="CHEBI:144924"/>
    </ligand>
</feature>
<evidence type="ECO:0000256" key="1">
    <source>
        <dbReference type="ARBA" id="ARBA00003679"/>
    </source>
</evidence>
<dbReference type="PANTHER" id="PTHR10890">
    <property type="entry name" value="CYSTEINYL-TRNA SYNTHETASE"/>
    <property type="match status" value="1"/>
</dbReference>
<dbReference type="InterPro" id="IPR032678">
    <property type="entry name" value="tRNA-synt_1_cat_dom"/>
</dbReference>
<dbReference type="EC" id="6.3.1.13" evidence="10"/>
<dbReference type="InterPro" id="IPR014729">
    <property type="entry name" value="Rossmann-like_a/b/a_fold"/>
</dbReference>
<gene>
    <name evidence="10 12" type="primary">mshC</name>
    <name evidence="12" type="ORF">M3M28_06325</name>
</gene>
<feature type="binding site" evidence="10">
    <location>
        <position position="45"/>
    </location>
    <ligand>
        <name>Zn(2+)</name>
        <dbReference type="ChEBI" id="CHEBI:29105"/>
    </ligand>
</feature>
<feature type="short sequence motif" description="'KMSKS' region" evidence="10">
    <location>
        <begin position="297"/>
        <end position="301"/>
    </location>
</feature>
<feature type="short sequence motif" description="'HIGH' region" evidence="10">
    <location>
        <begin position="47"/>
        <end position="57"/>
    </location>
</feature>
<evidence type="ECO:0000256" key="8">
    <source>
        <dbReference type="ARBA" id="ARBA00022840"/>
    </source>
</evidence>
<evidence type="ECO:0000256" key="4">
    <source>
        <dbReference type="ARBA" id="ARBA00022598"/>
    </source>
</evidence>
<evidence type="ECO:0000256" key="10">
    <source>
        <dbReference type="HAMAP-Rule" id="MF_01697"/>
    </source>
</evidence>
<dbReference type="Pfam" id="PF01406">
    <property type="entry name" value="tRNA-synt_1e"/>
    <property type="match status" value="1"/>
</dbReference>
<feature type="binding site" evidence="10">
    <location>
        <begin position="83"/>
        <end position="85"/>
    </location>
    <ligand>
        <name>L-cysteinyl-5'-AMP</name>
        <dbReference type="ChEBI" id="CHEBI:144924"/>
    </ligand>
</feature>
<comment type="catalytic activity">
    <reaction evidence="9 10">
        <text>1D-myo-inositol 2-amino-2-deoxy-alpha-D-glucopyranoside + L-cysteine + ATP = 1D-myo-inositol 2-(L-cysteinylamino)-2-deoxy-alpha-D-glucopyranoside + AMP + diphosphate + H(+)</text>
        <dbReference type="Rhea" id="RHEA:26176"/>
        <dbReference type="ChEBI" id="CHEBI:15378"/>
        <dbReference type="ChEBI" id="CHEBI:30616"/>
        <dbReference type="ChEBI" id="CHEBI:33019"/>
        <dbReference type="ChEBI" id="CHEBI:35235"/>
        <dbReference type="ChEBI" id="CHEBI:58886"/>
        <dbReference type="ChEBI" id="CHEBI:58887"/>
        <dbReference type="ChEBI" id="CHEBI:456215"/>
        <dbReference type="EC" id="6.3.1.13"/>
    </reaction>
</comment>
<feature type="domain" description="tRNA synthetases class I catalytic" evidence="11">
    <location>
        <begin position="36"/>
        <end position="341"/>
    </location>
</feature>
<dbReference type="HAMAP" id="MF_01697">
    <property type="entry name" value="MshC"/>
    <property type="match status" value="1"/>
</dbReference>
<evidence type="ECO:0000256" key="3">
    <source>
        <dbReference type="ARBA" id="ARBA00011245"/>
    </source>
</evidence>
<dbReference type="SUPFAM" id="SSF52374">
    <property type="entry name" value="Nucleotidylyl transferase"/>
    <property type="match status" value="1"/>
</dbReference>
<keyword evidence="8 10" id="KW-0067">ATP-binding</keyword>
<comment type="caution">
    <text evidence="10">Lacks conserved residue(s) required for the propagation of feature annotation.</text>
</comment>
<evidence type="ECO:0000256" key="7">
    <source>
        <dbReference type="ARBA" id="ARBA00022833"/>
    </source>
</evidence>
<organism evidence="12">
    <name type="scientific">Gulosibacter sediminis</name>
    <dbReference type="NCBI Taxonomy" id="1729695"/>
    <lineage>
        <taxon>Bacteria</taxon>
        <taxon>Bacillati</taxon>
        <taxon>Actinomycetota</taxon>
        <taxon>Actinomycetes</taxon>
        <taxon>Micrococcales</taxon>
        <taxon>Microbacteriaceae</taxon>
        <taxon>Gulosibacter</taxon>
    </lineage>
</organism>
<dbReference type="Gene3D" id="3.40.50.620">
    <property type="entry name" value="HUPs"/>
    <property type="match status" value="1"/>
</dbReference>
<feature type="binding site" evidence="10">
    <location>
        <begin position="258"/>
        <end position="260"/>
    </location>
    <ligand>
        <name>L-cysteinyl-5'-AMP</name>
        <dbReference type="ChEBI" id="CHEBI:144924"/>
    </ligand>
</feature>
<feature type="binding site" evidence="10">
    <location>
        <position position="60"/>
    </location>
    <ligand>
        <name>L-cysteinyl-5'-AMP</name>
        <dbReference type="ChEBI" id="CHEBI:144924"/>
    </ligand>
</feature>
<dbReference type="Gene3D" id="1.20.120.640">
    <property type="entry name" value="Anticodon-binding domain of a subclass of class I aminoacyl-tRNA synthetases"/>
    <property type="match status" value="1"/>
</dbReference>
<evidence type="ECO:0000256" key="2">
    <source>
        <dbReference type="ARBA" id="ARBA00007723"/>
    </source>
</evidence>
<name>A0ABY4N073_9MICO</name>
<dbReference type="InterPro" id="IPR024909">
    <property type="entry name" value="Cys-tRNA/MSH_ligase"/>
</dbReference>